<comment type="caution">
    <text evidence="2">The sequence shown here is derived from an EMBL/GenBank/DDBJ whole genome shotgun (WGS) entry which is preliminary data.</text>
</comment>
<dbReference type="PROSITE" id="PS00941">
    <property type="entry name" value="CARBOXYLESTERASE_B_2"/>
    <property type="match status" value="1"/>
</dbReference>
<dbReference type="GeneID" id="68315388"/>
<evidence type="ECO:0000313" key="2">
    <source>
        <dbReference type="EMBL" id="KAG9501837.1"/>
    </source>
</evidence>
<dbReference type="EMBL" id="JAHBCI010000005">
    <property type="protein sequence ID" value="KAG9501837.1"/>
    <property type="molecule type" value="Genomic_DNA"/>
</dbReference>
<dbReference type="Proteomes" id="UP000827133">
    <property type="component" value="Unassembled WGS sequence"/>
</dbReference>
<dbReference type="InterPro" id="IPR019819">
    <property type="entry name" value="Carboxylesterase_B_CS"/>
</dbReference>
<feature type="domain" description="Carboxylesterase type B" evidence="1">
    <location>
        <begin position="140"/>
        <end position="437"/>
    </location>
</feature>
<dbReference type="Pfam" id="PF00135">
    <property type="entry name" value="COesterase"/>
    <property type="match status" value="2"/>
</dbReference>
<protein>
    <recommendedName>
        <fullName evidence="1">Carboxylesterase type B domain-containing protein</fullName>
    </recommendedName>
</protein>
<dbReference type="SUPFAM" id="SSF53474">
    <property type="entry name" value="alpha/beta-Hydrolases"/>
    <property type="match status" value="1"/>
</dbReference>
<proteinExistence type="predicted"/>
<accession>A0A9P8DHH3</accession>
<dbReference type="PANTHER" id="PTHR11559">
    <property type="entry name" value="CARBOXYLESTERASE"/>
    <property type="match status" value="1"/>
</dbReference>
<keyword evidence="3" id="KW-1185">Reference proteome</keyword>
<sequence length="458" mass="50446">MQEGSPYLYNFSNIRYGEPPIGDLRFAKPVAPKGRNVTIDKGDVGRICPQAMAAWELYTSFTGPDFLGDPRETEDCLFLDVVTPIETFESPLKKLAPVIFWLSGGGYTTGGKGWFDPAGLIKASYASSSEGLVFVSANYQNIHQFGGDPARVTIMGESVGGASIHNHLIAFGGKDRSTLFQRAIPQSTGWVHIANDKLENDVIDKFLALANVPDLESARKLSTEEIQEANRLLITTSAWGTSTTGPFVDELYVPENPDKLFAEGRHIQNVDLLIGYNEDEGLIFTSPEANDDAGYRKFLESTYSNTSPETLDHIETTLYPPVFDGSYGYTNQTGRASITKAESEFTCKYGFLQAAYGNRAKSYRFNVHPGLHGSEMHYTFYNGPDRNPEVYKGIAFGFQELLTSFAATGNATSLAAPQGVPVYGEERRMLYIGNEGFGIATDETIPDRCKFWQSGIYL</sequence>
<organism evidence="2 3">
    <name type="scientific">Fusarium musae</name>
    <dbReference type="NCBI Taxonomy" id="1042133"/>
    <lineage>
        <taxon>Eukaryota</taxon>
        <taxon>Fungi</taxon>
        <taxon>Dikarya</taxon>
        <taxon>Ascomycota</taxon>
        <taxon>Pezizomycotina</taxon>
        <taxon>Sordariomycetes</taxon>
        <taxon>Hypocreomycetidae</taxon>
        <taxon>Hypocreales</taxon>
        <taxon>Nectriaceae</taxon>
        <taxon>Fusarium</taxon>
    </lineage>
</organism>
<evidence type="ECO:0000259" key="1">
    <source>
        <dbReference type="Pfam" id="PF00135"/>
    </source>
</evidence>
<dbReference type="InterPro" id="IPR050309">
    <property type="entry name" value="Type-B_Carboxylest/Lipase"/>
</dbReference>
<dbReference type="KEGG" id="fmu:J7337_007532"/>
<dbReference type="RefSeq" id="XP_044680837.1">
    <property type="nucleotide sequence ID" value="XM_044825180.1"/>
</dbReference>
<name>A0A9P8DHH3_9HYPO</name>
<dbReference type="InterPro" id="IPR029058">
    <property type="entry name" value="AB_hydrolase_fold"/>
</dbReference>
<dbReference type="AlphaFoldDB" id="A0A9P8DHH3"/>
<reference evidence="2" key="1">
    <citation type="journal article" date="2021" name="Mol. Plant Microbe Interact.">
        <title>Telomere to telomere genome assembly of Fusarium musae F31, causal agent of crown rot disease of banana.</title>
        <authorList>
            <person name="Degradi L."/>
            <person name="Tava V."/>
            <person name="Kunova A."/>
            <person name="Cortesi P."/>
            <person name="Saracchi M."/>
            <person name="Pasquali M."/>
        </authorList>
    </citation>
    <scope>NUCLEOTIDE SEQUENCE</scope>
    <source>
        <strain evidence="2">F31</strain>
    </source>
</reference>
<feature type="domain" description="Carboxylesterase type B" evidence="1">
    <location>
        <begin position="7"/>
        <end position="139"/>
    </location>
</feature>
<gene>
    <name evidence="2" type="ORF">J7337_007532</name>
</gene>
<dbReference type="InterPro" id="IPR002018">
    <property type="entry name" value="CarbesteraseB"/>
</dbReference>
<evidence type="ECO:0000313" key="3">
    <source>
        <dbReference type="Proteomes" id="UP000827133"/>
    </source>
</evidence>
<dbReference type="Gene3D" id="3.40.50.1820">
    <property type="entry name" value="alpha/beta hydrolase"/>
    <property type="match status" value="2"/>
</dbReference>